<protein>
    <recommendedName>
        <fullName evidence="4">Chitin-binding type-2 domain-containing protein</fullName>
    </recommendedName>
</protein>
<dbReference type="RefSeq" id="XP_042998969.1">
    <property type="nucleotide sequence ID" value="XM_043143036.1"/>
</dbReference>
<feature type="signal peptide" evidence="1">
    <location>
        <begin position="1"/>
        <end position="17"/>
    </location>
</feature>
<evidence type="ECO:0008006" key="4">
    <source>
        <dbReference type="Google" id="ProtNLM"/>
    </source>
</evidence>
<proteinExistence type="predicted"/>
<evidence type="ECO:0000256" key="1">
    <source>
        <dbReference type="SAM" id="SignalP"/>
    </source>
</evidence>
<feature type="chain" id="PRO_5034277173" description="Chitin-binding type-2 domain-containing protein" evidence="1">
    <location>
        <begin position="18"/>
        <end position="155"/>
    </location>
</feature>
<name>A0A8E5HTK5_USTVR</name>
<keyword evidence="3" id="KW-1185">Reference proteome</keyword>
<keyword evidence="1" id="KW-0732">Signal</keyword>
<dbReference type="AlphaFoldDB" id="A0A8E5HTK5"/>
<dbReference type="Proteomes" id="UP000027002">
    <property type="component" value="Chromosome 4"/>
</dbReference>
<evidence type="ECO:0000313" key="2">
    <source>
        <dbReference type="EMBL" id="QUC21296.1"/>
    </source>
</evidence>
<organism evidence="2 3">
    <name type="scientific">Ustilaginoidea virens</name>
    <name type="common">Rice false smut fungus</name>
    <name type="synonym">Villosiclava virens</name>
    <dbReference type="NCBI Taxonomy" id="1159556"/>
    <lineage>
        <taxon>Eukaryota</taxon>
        <taxon>Fungi</taxon>
        <taxon>Dikarya</taxon>
        <taxon>Ascomycota</taxon>
        <taxon>Pezizomycotina</taxon>
        <taxon>Sordariomycetes</taxon>
        <taxon>Hypocreomycetidae</taxon>
        <taxon>Hypocreales</taxon>
        <taxon>Clavicipitaceae</taxon>
        <taxon>Ustilaginoidea</taxon>
    </lineage>
</organism>
<accession>A0A8E5HTK5</accession>
<gene>
    <name evidence="2" type="ORF">UV8b_05539</name>
</gene>
<dbReference type="EMBL" id="CP072756">
    <property type="protein sequence ID" value="QUC21296.1"/>
    <property type="molecule type" value="Genomic_DNA"/>
</dbReference>
<evidence type="ECO:0000313" key="3">
    <source>
        <dbReference type="Proteomes" id="UP000027002"/>
    </source>
</evidence>
<reference evidence="2" key="1">
    <citation type="submission" date="2020-03" db="EMBL/GenBank/DDBJ databases">
        <title>A mixture of massive structural variations and highly conserved coding sequences in Ustilaginoidea virens genome.</title>
        <authorList>
            <person name="Zhang K."/>
            <person name="Zhao Z."/>
            <person name="Zhang Z."/>
            <person name="Li Y."/>
            <person name="Hsiang T."/>
            <person name="Sun W."/>
        </authorList>
    </citation>
    <scope>NUCLEOTIDE SEQUENCE</scope>
    <source>
        <strain evidence="2">UV-8b</strain>
    </source>
</reference>
<dbReference type="GeneID" id="66066316"/>
<sequence>MKAAILAILPLSSLGLAAVLSRRRIGGGIGAIGAIGAGLSGQSGSDCRTWTNGCAEPTCPQHQVYVRGYCVDSSAPQISCVIGQMYDTVNRKCVPIPAGRPGSTIDPCQDGFTWIRTCKGCGTYGPDDGYCLSDECPSYCNGECDERGMCAWWWG</sequence>
<dbReference type="KEGG" id="uvi:66066316"/>